<organism evidence="1 2">
    <name type="scientific">Rhododendron molle</name>
    <name type="common">Chinese azalea</name>
    <name type="synonym">Azalea mollis</name>
    <dbReference type="NCBI Taxonomy" id="49168"/>
    <lineage>
        <taxon>Eukaryota</taxon>
        <taxon>Viridiplantae</taxon>
        <taxon>Streptophyta</taxon>
        <taxon>Embryophyta</taxon>
        <taxon>Tracheophyta</taxon>
        <taxon>Spermatophyta</taxon>
        <taxon>Magnoliopsida</taxon>
        <taxon>eudicotyledons</taxon>
        <taxon>Gunneridae</taxon>
        <taxon>Pentapetalae</taxon>
        <taxon>asterids</taxon>
        <taxon>Ericales</taxon>
        <taxon>Ericaceae</taxon>
        <taxon>Ericoideae</taxon>
        <taxon>Rhodoreae</taxon>
        <taxon>Rhododendron</taxon>
    </lineage>
</organism>
<protein>
    <submittedName>
        <fullName evidence="1">Uncharacterized protein</fullName>
    </submittedName>
</protein>
<name>A0ACC0MYD0_RHOML</name>
<evidence type="ECO:0000313" key="2">
    <source>
        <dbReference type="Proteomes" id="UP001062846"/>
    </source>
</evidence>
<dbReference type="Proteomes" id="UP001062846">
    <property type="component" value="Chromosome 7"/>
</dbReference>
<dbReference type="EMBL" id="CM046394">
    <property type="protein sequence ID" value="KAI8546052.1"/>
    <property type="molecule type" value="Genomic_DNA"/>
</dbReference>
<keyword evidence="2" id="KW-1185">Reference proteome</keyword>
<reference evidence="1" key="1">
    <citation type="submission" date="2022-02" db="EMBL/GenBank/DDBJ databases">
        <title>Plant Genome Project.</title>
        <authorList>
            <person name="Zhang R.-G."/>
        </authorList>
    </citation>
    <scope>NUCLEOTIDE SEQUENCE</scope>
    <source>
        <strain evidence="1">AT1</strain>
    </source>
</reference>
<comment type="caution">
    <text evidence="1">The sequence shown here is derived from an EMBL/GenBank/DDBJ whole genome shotgun (WGS) entry which is preliminary data.</text>
</comment>
<proteinExistence type="predicted"/>
<evidence type="ECO:0000313" key="1">
    <source>
        <dbReference type="EMBL" id="KAI8546052.1"/>
    </source>
</evidence>
<gene>
    <name evidence="1" type="ORF">RHMOL_Rhmol07G0086000</name>
</gene>
<accession>A0ACC0MYD0</accession>
<sequence>MATSAFKSTSRRATASERSPDKKAPIRRSHSVSALSRTHHRHHHHLPQHDVASDFSNKRDNPLFWTTASPPPDEELGSSAPAAETGSAERGRSVVRNSDLVGKKVVESGKKKDVPGRSLSRVDTGRRRRSVSRSHYAAYESEVERDSVVLFNSRSKVSSDVGANRGKKDNLVRNAADMRGRSTDRQPLKPKDTSATYLQVPNGEDGISADSFLEAEEKTIKAVCEQMKTIHGDQMGRGDTAANGIYETVRSEVRRAISDIQNDLGSVIQRNNATSIACTNVADIPPDLVNPGAVELVLDIRREYATKFEESQERATKLRADLAVEEHRGQELSRILKEILPDPKTNNVQKSRPRRKHSSERTKMSKRLTEEAMAFFDECVSISTFDSSDFSAPEDLPLNSVGTTTPVCGIASLAQGSPSISSAGCLNYKQESGGHVMHSQTDSSLTASSRTDEPMINQASLSGGNNAELGQKSRFSFSRKPTENAGLQLDITNYIKNIEKEYENGGGNSETSKSNYYDGLFHGYTENLLFDRVLLKNQIDSGSLHLCAGGLAVSFSPFGSIR</sequence>